<accession>A0AAV9XSH9</accession>
<protein>
    <submittedName>
        <fullName evidence="2">Uncharacterized protein</fullName>
    </submittedName>
</protein>
<evidence type="ECO:0000313" key="3">
    <source>
        <dbReference type="Proteomes" id="UP001311799"/>
    </source>
</evidence>
<feature type="compositionally biased region" description="Basic and acidic residues" evidence="1">
    <location>
        <begin position="359"/>
        <end position="399"/>
    </location>
</feature>
<feature type="region of interest" description="Disordered" evidence="1">
    <location>
        <begin position="333"/>
        <end position="419"/>
    </location>
</feature>
<keyword evidence="3" id="KW-1185">Reference proteome</keyword>
<dbReference type="EMBL" id="JAWDEY010000036">
    <property type="protein sequence ID" value="KAK6587700.1"/>
    <property type="molecule type" value="Genomic_DNA"/>
</dbReference>
<name>A0AAV9XSH9_9CRYT</name>
<evidence type="ECO:0000256" key="1">
    <source>
        <dbReference type="SAM" id="MobiDB-lite"/>
    </source>
</evidence>
<dbReference type="AlphaFoldDB" id="A0AAV9XSH9"/>
<sequence length="575" mass="67570">MEMILKYLKVPPLLRSEKETPASRFGINENMVPMFTKGKKGVAITANKTMRFRYINVKDNIAPIYPEKLRVIREKIDNIPLTGEFNLREEIKKVKFKEVQEEIEAVEYEVIKEEIEEIEQPCNRGEYLSRVLQRNIGFQNQVGGIELRGFKIQGSISADSKVQIIDTDENKSYNPIKYARWYKSTQIFLDGDELLCEPSPVYEGFEWKITRECIGLYLNVIVFRGNYIYNKCKRNILQARDLHFNDNVKRKLDSIMNNKQMNSQIYSEYNSEYGGKIDSIIQENSDMINNFNIEEITIGPVLIPDYIAYHVLNFICDESLTCNIILLDRPRDTFSNNKNEDEKKSDSEETKKSQNKQSSVDDYKKEDNSGHTDGIDSKSKYDDVAEKKEDTNETAKGGEELFCDSDNNNKGNDQDDDDYCEEDDYLAYRRREYEGKIECQLMDGYVKISYNTEKDKEKERIRIKNAKNDQDKKIIYRKAVQLYFDQFYVTIDNSGANKSIVRMIIFESENNSYEIKFRIDPKFGRDVFYYSVIAFQKCYQEQKYDWDDNLKNGDIIPIKEYIQDQLEYLSLKGFI</sequence>
<dbReference type="Proteomes" id="UP001311799">
    <property type="component" value="Unassembled WGS sequence"/>
</dbReference>
<comment type="caution">
    <text evidence="2">The sequence shown here is derived from an EMBL/GenBank/DDBJ whole genome shotgun (WGS) entry which is preliminary data.</text>
</comment>
<proteinExistence type="predicted"/>
<feature type="compositionally biased region" description="Basic and acidic residues" evidence="1">
    <location>
        <begin position="333"/>
        <end position="352"/>
    </location>
</feature>
<reference evidence="2 3" key="1">
    <citation type="submission" date="2023-10" db="EMBL/GenBank/DDBJ databases">
        <title>Comparative genomics analysis reveals potential genetic determinants of host preference in Cryptosporidium xiaoi.</title>
        <authorList>
            <person name="Xiao L."/>
            <person name="Li J."/>
        </authorList>
    </citation>
    <scope>NUCLEOTIDE SEQUENCE [LARGE SCALE GENOMIC DNA]</scope>
    <source>
        <strain evidence="2 3">52996</strain>
    </source>
</reference>
<evidence type="ECO:0000313" key="2">
    <source>
        <dbReference type="EMBL" id="KAK6587700.1"/>
    </source>
</evidence>
<gene>
    <name evidence="2" type="ORF">RS030_81464</name>
</gene>
<organism evidence="2 3">
    <name type="scientific">Cryptosporidium xiaoi</name>
    <dbReference type="NCBI Taxonomy" id="659607"/>
    <lineage>
        <taxon>Eukaryota</taxon>
        <taxon>Sar</taxon>
        <taxon>Alveolata</taxon>
        <taxon>Apicomplexa</taxon>
        <taxon>Conoidasida</taxon>
        <taxon>Coccidia</taxon>
        <taxon>Eucoccidiorida</taxon>
        <taxon>Eimeriorina</taxon>
        <taxon>Cryptosporidiidae</taxon>
        <taxon>Cryptosporidium</taxon>
    </lineage>
</organism>